<proteinExistence type="predicted"/>
<organism evidence="2 3">
    <name type="scientific">Paenibacillus beijingensis</name>
    <dbReference type="NCBI Taxonomy" id="1126833"/>
    <lineage>
        <taxon>Bacteria</taxon>
        <taxon>Bacillati</taxon>
        <taxon>Bacillota</taxon>
        <taxon>Bacilli</taxon>
        <taxon>Bacillales</taxon>
        <taxon>Paenibacillaceae</taxon>
        <taxon>Paenibacillus</taxon>
    </lineage>
</organism>
<dbReference type="PANTHER" id="PTHR21310">
    <property type="entry name" value="AMINOGLYCOSIDE PHOSPHOTRANSFERASE-RELATED-RELATED"/>
    <property type="match status" value="1"/>
</dbReference>
<dbReference type="SUPFAM" id="SSF56112">
    <property type="entry name" value="Protein kinase-like (PK-like)"/>
    <property type="match status" value="1"/>
</dbReference>
<feature type="domain" description="Aminoglycoside phosphotransferase" evidence="1">
    <location>
        <begin position="4"/>
        <end position="195"/>
    </location>
</feature>
<accession>A0A0D5NLK2</accession>
<dbReference type="KEGG" id="pbj:VN24_18560"/>
<name>A0A0D5NLK2_9BACL</name>
<evidence type="ECO:0000313" key="3">
    <source>
        <dbReference type="Proteomes" id="UP000032633"/>
    </source>
</evidence>
<dbReference type="Pfam" id="PF01636">
    <property type="entry name" value="APH"/>
    <property type="match status" value="1"/>
</dbReference>
<dbReference type="InterPro" id="IPR002575">
    <property type="entry name" value="Aminoglycoside_PTrfase"/>
</dbReference>
<dbReference type="EMBL" id="CP011058">
    <property type="protein sequence ID" value="AJY76199.1"/>
    <property type="molecule type" value="Genomic_DNA"/>
</dbReference>
<protein>
    <recommendedName>
        <fullName evidence="1">Aminoglycoside phosphotransferase domain-containing protein</fullName>
    </recommendedName>
</protein>
<dbReference type="InterPro" id="IPR051678">
    <property type="entry name" value="AGP_Transferase"/>
</dbReference>
<dbReference type="AlphaFoldDB" id="A0A0D5NLK2"/>
<evidence type="ECO:0000259" key="1">
    <source>
        <dbReference type="Pfam" id="PF01636"/>
    </source>
</evidence>
<dbReference type="OrthoDB" id="9800774at2"/>
<dbReference type="HOGENOM" id="CLU_083624_1_0_9"/>
<sequence>MIHIGQGRTADIYNIQESQILKLYKQEFPTGAIQDEFLISRFVHSLGIRTPEPIEFTSQDNRNGILFQKVEGESLLKRIAKKPLFIKRYSMIVASLHHEIHTHSAVGLLRKQKMVLTDQIMAASLLTEDEKFRIITYLEELPDGNMLCHGDFHPDNILVGEETWIIDWMTGMAGNPSGDVARTLVLLNFGTMPEETPRLIKFFVNLLRKKVQREYLSHYLKQSKQDYIEIDRWILPVAAARLVEWIPKEEQNQLLLEIRKRLSAIT</sequence>
<dbReference type="RefSeq" id="WP_045671627.1">
    <property type="nucleotide sequence ID" value="NZ_CP011058.1"/>
</dbReference>
<dbReference type="Gene3D" id="3.90.1200.10">
    <property type="match status" value="1"/>
</dbReference>
<gene>
    <name evidence="2" type="ORF">VN24_18560</name>
</gene>
<dbReference type="STRING" id="1126833.VN24_18560"/>
<dbReference type="PATRIC" id="fig|1126833.4.peg.4086"/>
<reference evidence="2 3" key="1">
    <citation type="journal article" date="2015" name="J. Biotechnol.">
        <title>Complete genome sequence of Paenibacillus beijingensis 7188(T) (=DSM 24997(T)), a novel rhizobacterium from jujube garden soil.</title>
        <authorList>
            <person name="Kwak Y."/>
            <person name="Shin J.H."/>
        </authorList>
    </citation>
    <scope>NUCLEOTIDE SEQUENCE [LARGE SCALE GENOMIC DNA]</scope>
    <source>
        <strain evidence="2 3">DSM 24997</strain>
    </source>
</reference>
<reference evidence="3" key="2">
    <citation type="submission" date="2015-03" db="EMBL/GenBank/DDBJ databases">
        <title>Genome sequence of Paenibacillus beijingensis strain DSM 24997T.</title>
        <authorList>
            <person name="Kwak Y."/>
            <person name="Shin J.-H."/>
        </authorList>
    </citation>
    <scope>NUCLEOTIDE SEQUENCE [LARGE SCALE GENOMIC DNA]</scope>
    <source>
        <strain evidence="3">DSM 24997</strain>
    </source>
</reference>
<evidence type="ECO:0000313" key="2">
    <source>
        <dbReference type="EMBL" id="AJY76199.1"/>
    </source>
</evidence>
<dbReference type="Proteomes" id="UP000032633">
    <property type="component" value="Chromosome"/>
</dbReference>
<dbReference type="InterPro" id="IPR011009">
    <property type="entry name" value="Kinase-like_dom_sf"/>
</dbReference>
<keyword evidence="3" id="KW-1185">Reference proteome</keyword>